<dbReference type="InterPro" id="IPR013325">
    <property type="entry name" value="RNA_pol_sigma_r2"/>
</dbReference>
<dbReference type="PANTHER" id="PTHR43133">
    <property type="entry name" value="RNA POLYMERASE ECF-TYPE SIGMA FACTO"/>
    <property type="match status" value="1"/>
</dbReference>
<dbReference type="NCBIfam" id="TIGR02937">
    <property type="entry name" value="sigma70-ECF"/>
    <property type="match status" value="1"/>
</dbReference>
<dbReference type="InterPro" id="IPR007627">
    <property type="entry name" value="RNA_pol_sigma70_r2"/>
</dbReference>
<dbReference type="InterPro" id="IPR007630">
    <property type="entry name" value="RNA_pol_sigma70_r4"/>
</dbReference>
<feature type="domain" description="RNA polymerase sigma-70 region 4" evidence="7">
    <location>
        <begin position="129"/>
        <end position="176"/>
    </location>
</feature>
<reference evidence="9" key="1">
    <citation type="journal article" date="2019" name="Int. J. Syst. Evol. Microbiol.">
        <title>The Global Catalogue of Microorganisms (GCM) 10K type strain sequencing project: providing services to taxonomists for standard genome sequencing and annotation.</title>
        <authorList>
            <consortium name="The Broad Institute Genomics Platform"/>
            <consortium name="The Broad Institute Genome Sequencing Center for Infectious Disease"/>
            <person name="Wu L."/>
            <person name="Ma J."/>
        </authorList>
    </citation>
    <scope>NUCLEOTIDE SEQUENCE [LARGE SCALE GENOMIC DNA]</scope>
    <source>
        <strain evidence="9">CGMCC 4.1641</strain>
    </source>
</reference>
<dbReference type="Pfam" id="PF04542">
    <property type="entry name" value="Sigma70_r2"/>
    <property type="match status" value="1"/>
</dbReference>
<dbReference type="Pfam" id="PF04545">
    <property type="entry name" value="Sigma70_r4"/>
    <property type="match status" value="1"/>
</dbReference>
<evidence type="ECO:0000313" key="8">
    <source>
        <dbReference type="EMBL" id="MFC4303193.1"/>
    </source>
</evidence>
<dbReference type="SUPFAM" id="SSF88659">
    <property type="entry name" value="Sigma3 and sigma4 domains of RNA polymerase sigma factors"/>
    <property type="match status" value="1"/>
</dbReference>
<evidence type="ECO:0000259" key="7">
    <source>
        <dbReference type="Pfam" id="PF04545"/>
    </source>
</evidence>
<evidence type="ECO:0000256" key="5">
    <source>
        <dbReference type="ARBA" id="ARBA00023163"/>
    </source>
</evidence>
<dbReference type="InterPro" id="IPR014284">
    <property type="entry name" value="RNA_pol_sigma-70_dom"/>
</dbReference>
<dbReference type="EMBL" id="JBHSED010000010">
    <property type="protein sequence ID" value="MFC4303193.1"/>
    <property type="molecule type" value="Genomic_DNA"/>
</dbReference>
<dbReference type="InterPro" id="IPR036388">
    <property type="entry name" value="WH-like_DNA-bd_sf"/>
</dbReference>
<dbReference type="Gene3D" id="1.10.10.10">
    <property type="entry name" value="Winged helix-like DNA-binding domain superfamily/Winged helix DNA-binding domain"/>
    <property type="match status" value="1"/>
</dbReference>
<name>A0ABV8S6M1_9BACL</name>
<feature type="domain" description="RNA polymerase sigma-70 region 2" evidence="6">
    <location>
        <begin position="25"/>
        <end position="92"/>
    </location>
</feature>
<keyword evidence="4" id="KW-0238">DNA-binding</keyword>
<protein>
    <submittedName>
        <fullName evidence="8">Sigma-70 family RNA polymerase sigma factor</fullName>
    </submittedName>
</protein>
<keyword evidence="2" id="KW-0805">Transcription regulation</keyword>
<keyword evidence="5" id="KW-0804">Transcription</keyword>
<accession>A0ABV8S6M1</accession>
<evidence type="ECO:0000256" key="3">
    <source>
        <dbReference type="ARBA" id="ARBA00023082"/>
    </source>
</evidence>
<dbReference type="NCBIfam" id="NF009195">
    <property type="entry name" value="PRK12543.1"/>
    <property type="match status" value="1"/>
</dbReference>
<evidence type="ECO:0000256" key="1">
    <source>
        <dbReference type="ARBA" id="ARBA00010641"/>
    </source>
</evidence>
<dbReference type="InterPro" id="IPR013324">
    <property type="entry name" value="RNA_pol_sigma_r3/r4-like"/>
</dbReference>
<evidence type="ECO:0000256" key="4">
    <source>
        <dbReference type="ARBA" id="ARBA00023125"/>
    </source>
</evidence>
<dbReference type="InterPro" id="IPR039425">
    <property type="entry name" value="RNA_pol_sigma-70-like"/>
</dbReference>
<dbReference type="CDD" id="cd06171">
    <property type="entry name" value="Sigma70_r4"/>
    <property type="match status" value="1"/>
</dbReference>
<keyword evidence="9" id="KW-1185">Reference proteome</keyword>
<organism evidence="8 9">
    <name type="scientific">Cohnella boryungensis</name>
    <dbReference type="NCBI Taxonomy" id="768479"/>
    <lineage>
        <taxon>Bacteria</taxon>
        <taxon>Bacillati</taxon>
        <taxon>Bacillota</taxon>
        <taxon>Bacilli</taxon>
        <taxon>Bacillales</taxon>
        <taxon>Paenibacillaceae</taxon>
        <taxon>Cohnella</taxon>
    </lineage>
</organism>
<evidence type="ECO:0000256" key="2">
    <source>
        <dbReference type="ARBA" id="ARBA00023015"/>
    </source>
</evidence>
<proteinExistence type="inferred from homology"/>
<evidence type="ECO:0000259" key="6">
    <source>
        <dbReference type="Pfam" id="PF04542"/>
    </source>
</evidence>
<sequence>MQDHEIHPWLAKMVQGDSQAFHHVYELTKDEVYRLLVFLLKNPEDAGDVLSEVYMNLPRSLPGYRFEQPFRKWLNGIAVRQASNWRRKLWRRMRLFDRVKLNAAEPPERHADERILEREQGSEMLALVNRLPYKLREVVVLRHYRECTLEEIASILGIPLGTVKSRHHSALSKLRHWIGQDQMLKEAVLHAD</sequence>
<gene>
    <name evidence="8" type="ORF">ACFO1S_06985</name>
</gene>
<comment type="caution">
    <text evidence="8">The sequence shown here is derived from an EMBL/GenBank/DDBJ whole genome shotgun (WGS) entry which is preliminary data.</text>
</comment>
<evidence type="ECO:0000313" key="9">
    <source>
        <dbReference type="Proteomes" id="UP001595755"/>
    </source>
</evidence>
<comment type="similarity">
    <text evidence="1">Belongs to the sigma-70 factor family. ECF subfamily.</text>
</comment>
<dbReference type="RefSeq" id="WP_204605181.1">
    <property type="nucleotide sequence ID" value="NZ_JBHSED010000010.1"/>
</dbReference>
<dbReference type="PANTHER" id="PTHR43133:SF60">
    <property type="entry name" value="RNA POLYMERASE SIGMA FACTOR SIGV"/>
    <property type="match status" value="1"/>
</dbReference>
<dbReference type="Gene3D" id="1.10.1740.10">
    <property type="match status" value="1"/>
</dbReference>
<dbReference type="Proteomes" id="UP001595755">
    <property type="component" value="Unassembled WGS sequence"/>
</dbReference>
<keyword evidence="3" id="KW-0731">Sigma factor</keyword>
<dbReference type="SUPFAM" id="SSF88946">
    <property type="entry name" value="Sigma2 domain of RNA polymerase sigma factors"/>
    <property type="match status" value="1"/>
</dbReference>